<keyword evidence="3" id="KW-0723">Serine/threonine-protein kinase</keyword>
<keyword evidence="10 17" id="KW-1133">Transmembrane helix</keyword>
<evidence type="ECO:0000256" key="8">
    <source>
        <dbReference type="ARBA" id="ARBA00022777"/>
    </source>
</evidence>
<feature type="transmembrane region" description="Helical" evidence="17">
    <location>
        <begin position="629"/>
        <end position="650"/>
    </location>
</feature>
<evidence type="ECO:0000256" key="9">
    <source>
        <dbReference type="ARBA" id="ARBA00022840"/>
    </source>
</evidence>
<evidence type="ECO:0000256" key="5">
    <source>
        <dbReference type="ARBA" id="ARBA00022692"/>
    </source>
</evidence>
<sequence length="1059" mass="116146">MVNFFFHCADDYLGKKISSYYTHFLISHIFTPHQFGQSQLLLFSLSVSLEMNTHFFLFCYLSFPILISTIVPKSSGSGDEQYTSCSQPFQCSNIPNLGYPFWGGNRPVSCGHPNFKLDCQSQAPQITINSIPYRVLSIDNPKHTLTVARAEFWNNPCPSPTHLPVNDALDTAHFAYSDDSQNMTIYYGCPALPVPNQFSCSTTQGTSYFVSGVEVSDFGAAISGCSGSVVVHVNQRVAQGLMSVPPSINITEALDSGFGLWWDADDTNCSGCVQSGGVCGSGSGYAFACLCRDQAYPDVCNSTRGGSDSLLPSGDLLVLPRRSTGKMVCKNSALQQPILVVYHRMETILLERYRIVSRYDCLKPCLLLLLFSALLTPSLSTTLPDCDRTFACGSLQNITYPFTGGARPAYCGLPEFQLTCLNNTHAELTTDSVTYRVLSINQTLKTLTLAPSEFYNTTCPAKFTNSTLDSTVFAYGDGNQDLTLSYGCSSQSSQVYTFYNRFSCELSGVNSSDAFYMVGPVPVDPILQNITRCNVTVELKVNGDAAGRLTGNRTTLQEALMSGFNVSYSDPYEHQCSNCNWVGGRCGFDSNLSLPICICGDVQCAIPTILLANDSETISSGKSQTPKNIVLFIAGAVLAGVGLGWCIFACKQRRRKRLSAQSSLSAGLSAGTTKSKEISPPTMSRGLAMAPSTYFTQSIPSYPSSKFSDLENASTYFGAQVFDYIELEEATGNFDRSRELGDGGFGTVYYGQLQDGRKVAVKRLYENNFKRVEQFMNEVEILTRLRHVNLVKLYGCTSKRSRELLLVYEYIPNGTVADHLHGRRANSGLLSWPVRLSIAVETAGALAYLHASDIIHRDVKTNNILLDNDFRVKVADFGLSRLFPTDVTHVSTAPQGTPGYVDPEYYQCYQLTEKSDVYSFGVVLIELISSKQAVDTNRDRHDINLSNMAVNKIQNHALHELVDPSLGFEANNSVRRMITLVAELAFRCLQTERDMRPSMGEVLEALRGIKNGSNVQKPEVVDIVIEDEVGLLKGGLPPTSPDSEKKWVRSNSSTPNSSG</sequence>
<feature type="domain" description="Protein kinase" evidence="18">
    <location>
        <begin position="734"/>
        <end position="1009"/>
    </location>
</feature>
<evidence type="ECO:0000256" key="1">
    <source>
        <dbReference type="ARBA" id="ARBA00004167"/>
    </source>
</evidence>
<evidence type="ECO:0000256" key="12">
    <source>
        <dbReference type="ARBA" id="ARBA00023180"/>
    </source>
</evidence>
<keyword evidence="5 17" id="KW-0812">Transmembrane</keyword>
<keyword evidence="8" id="KW-0418">Kinase</keyword>
<keyword evidence="4" id="KW-0808">Transferase</keyword>
<dbReference type="GO" id="GO:0005524">
    <property type="term" value="F:ATP binding"/>
    <property type="evidence" value="ECO:0007669"/>
    <property type="project" value="UniProtKB-UniRule"/>
</dbReference>
<dbReference type="GO" id="GO:0004674">
    <property type="term" value="F:protein serine/threonine kinase activity"/>
    <property type="evidence" value="ECO:0007669"/>
    <property type="project" value="UniProtKB-KW"/>
</dbReference>
<comment type="subcellular location">
    <subcellularLocation>
        <location evidence="1">Membrane</location>
        <topology evidence="1">Single-pass membrane protein</topology>
    </subcellularLocation>
</comment>
<keyword evidence="9 15" id="KW-0067">ATP-binding</keyword>
<proteinExistence type="predicted"/>
<evidence type="ECO:0000256" key="13">
    <source>
        <dbReference type="ARBA" id="ARBA00047899"/>
    </source>
</evidence>
<dbReference type="Gene3D" id="1.10.510.10">
    <property type="entry name" value="Transferase(Phosphotransferase) domain 1"/>
    <property type="match status" value="1"/>
</dbReference>
<accession>A0A834LEI4</accession>
<protein>
    <recommendedName>
        <fullName evidence="2">non-specific serine/threonine protein kinase</fullName>
        <ecNumber evidence="2">2.7.11.1</ecNumber>
    </recommendedName>
</protein>
<dbReference type="EC" id="2.7.11.1" evidence="2"/>
<dbReference type="Pfam" id="PF07714">
    <property type="entry name" value="PK_Tyr_Ser-Thr"/>
    <property type="match status" value="1"/>
</dbReference>
<dbReference type="CDD" id="cd14066">
    <property type="entry name" value="STKc_IRAK"/>
    <property type="match status" value="1"/>
</dbReference>
<evidence type="ECO:0000256" key="6">
    <source>
        <dbReference type="ARBA" id="ARBA00022729"/>
    </source>
</evidence>
<dbReference type="PROSITE" id="PS50011">
    <property type="entry name" value="PROTEIN_KINASE_DOM"/>
    <property type="match status" value="1"/>
</dbReference>
<feature type="compositionally biased region" description="Polar residues" evidence="16">
    <location>
        <begin position="1049"/>
        <end position="1059"/>
    </location>
</feature>
<dbReference type="Pfam" id="PF13947">
    <property type="entry name" value="GUB_WAK_bind"/>
    <property type="match status" value="2"/>
</dbReference>
<keyword evidence="6" id="KW-0732">Signal</keyword>
<dbReference type="SUPFAM" id="SSF56112">
    <property type="entry name" value="Protein kinase-like (PK-like)"/>
    <property type="match status" value="1"/>
</dbReference>
<dbReference type="InterPro" id="IPR032872">
    <property type="entry name" value="WAK_assoc_C"/>
</dbReference>
<dbReference type="PANTHER" id="PTHR46008">
    <property type="entry name" value="LEAF RUST 10 DISEASE-RESISTANCE LOCUS RECEPTOR-LIKE PROTEIN KINASE-LIKE 1.4"/>
    <property type="match status" value="1"/>
</dbReference>
<dbReference type="SMART" id="SM00220">
    <property type="entry name" value="S_TKc"/>
    <property type="match status" value="1"/>
</dbReference>
<evidence type="ECO:0000313" key="19">
    <source>
        <dbReference type="EMBL" id="KAF7130756.1"/>
    </source>
</evidence>
<dbReference type="AlphaFoldDB" id="A0A834LEI4"/>
<dbReference type="Proteomes" id="UP000626092">
    <property type="component" value="Unassembled WGS sequence"/>
</dbReference>
<evidence type="ECO:0000256" key="2">
    <source>
        <dbReference type="ARBA" id="ARBA00012513"/>
    </source>
</evidence>
<evidence type="ECO:0000256" key="15">
    <source>
        <dbReference type="PROSITE-ProRule" id="PRU10141"/>
    </source>
</evidence>
<evidence type="ECO:0000256" key="7">
    <source>
        <dbReference type="ARBA" id="ARBA00022741"/>
    </source>
</evidence>
<gene>
    <name evidence="19" type="ORF">RHSIM_Rhsim10G0069600</name>
</gene>
<dbReference type="InterPro" id="IPR017441">
    <property type="entry name" value="Protein_kinase_ATP_BS"/>
</dbReference>
<evidence type="ECO:0000256" key="3">
    <source>
        <dbReference type="ARBA" id="ARBA00022527"/>
    </source>
</evidence>
<evidence type="ECO:0000256" key="17">
    <source>
        <dbReference type="SAM" id="Phobius"/>
    </source>
</evidence>
<evidence type="ECO:0000259" key="18">
    <source>
        <dbReference type="PROSITE" id="PS50011"/>
    </source>
</evidence>
<dbReference type="OrthoDB" id="1303655at2759"/>
<dbReference type="FunFam" id="1.10.510.10:FF:000161">
    <property type="entry name" value="Wall-associated receptor kinase-like 20"/>
    <property type="match status" value="1"/>
</dbReference>
<keyword evidence="20" id="KW-1185">Reference proteome</keyword>
<dbReference type="GO" id="GO:0030247">
    <property type="term" value="F:polysaccharide binding"/>
    <property type="evidence" value="ECO:0007669"/>
    <property type="project" value="InterPro"/>
</dbReference>
<keyword evidence="12" id="KW-0325">Glycoprotein</keyword>
<dbReference type="InterPro" id="IPR000719">
    <property type="entry name" value="Prot_kinase_dom"/>
</dbReference>
<dbReference type="PROSITE" id="PS00107">
    <property type="entry name" value="PROTEIN_KINASE_ATP"/>
    <property type="match status" value="1"/>
</dbReference>
<evidence type="ECO:0000256" key="11">
    <source>
        <dbReference type="ARBA" id="ARBA00023136"/>
    </source>
</evidence>
<dbReference type="Pfam" id="PF14380">
    <property type="entry name" value="WAK_assoc"/>
    <property type="match status" value="2"/>
</dbReference>
<dbReference type="Gene3D" id="3.30.200.20">
    <property type="entry name" value="Phosphorylase Kinase, domain 1"/>
    <property type="match status" value="1"/>
</dbReference>
<comment type="catalytic activity">
    <reaction evidence="13">
        <text>L-threonyl-[protein] + ATP = O-phospho-L-threonyl-[protein] + ADP + H(+)</text>
        <dbReference type="Rhea" id="RHEA:46608"/>
        <dbReference type="Rhea" id="RHEA-COMP:11060"/>
        <dbReference type="Rhea" id="RHEA-COMP:11605"/>
        <dbReference type="ChEBI" id="CHEBI:15378"/>
        <dbReference type="ChEBI" id="CHEBI:30013"/>
        <dbReference type="ChEBI" id="CHEBI:30616"/>
        <dbReference type="ChEBI" id="CHEBI:61977"/>
        <dbReference type="ChEBI" id="CHEBI:456216"/>
        <dbReference type="EC" id="2.7.11.1"/>
    </reaction>
</comment>
<comment type="caution">
    <text evidence="19">The sequence shown here is derived from an EMBL/GenBank/DDBJ whole genome shotgun (WGS) entry which is preliminary data.</text>
</comment>
<feature type="region of interest" description="Disordered" evidence="16">
    <location>
        <begin position="1032"/>
        <end position="1059"/>
    </location>
</feature>
<dbReference type="InterPro" id="IPR008271">
    <property type="entry name" value="Ser/Thr_kinase_AS"/>
</dbReference>
<evidence type="ECO:0000256" key="10">
    <source>
        <dbReference type="ARBA" id="ARBA00022989"/>
    </source>
</evidence>
<evidence type="ECO:0000256" key="14">
    <source>
        <dbReference type="ARBA" id="ARBA00048679"/>
    </source>
</evidence>
<dbReference type="GO" id="GO:0005886">
    <property type="term" value="C:plasma membrane"/>
    <property type="evidence" value="ECO:0007669"/>
    <property type="project" value="UniProtKB-ARBA"/>
</dbReference>
<organism evidence="19 20">
    <name type="scientific">Rhododendron simsii</name>
    <name type="common">Sims's rhododendron</name>
    <dbReference type="NCBI Taxonomy" id="118357"/>
    <lineage>
        <taxon>Eukaryota</taxon>
        <taxon>Viridiplantae</taxon>
        <taxon>Streptophyta</taxon>
        <taxon>Embryophyta</taxon>
        <taxon>Tracheophyta</taxon>
        <taxon>Spermatophyta</taxon>
        <taxon>Magnoliopsida</taxon>
        <taxon>eudicotyledons</taxon>
        <taxon>Gunneridae</taxon>
        <taxon>Pentapetalae</taxon>
        <taxon>asterids</taxon>
        <taxon>Ericales</taxon>
        <taxon>Ericaceae</taxon>
        <taxon>Ericoideae</taxon>
        <taxon>Rhodoreae</taxon>
        <taxon>Rhododendron</taxon>
    </lineage>
</organism>
<name>A0A834LEI4_RHOSS</name>
<dbReference type="InterPro" id="IPR011009">
    <property type="entry name" value="Kinase-like_dom_sf"/>
</dbReference>
<dbReference type="PROSITE" id="PS00108">
    <property type="entry name" value="PROTEIN_KINASE_ST"/>
    <property type="match status" value="1"/>
</dbReference>
<dbReference type="EMBL" id="WJXA01000010">
    <property type="protein sequence ID" value="KAF7130756.1"/>
    <property type="molecule type" value="Genomic_DNA"/>
</dbReference>
<evidence type="ECO:0000256" key="4">
    <source>
        <dbReference type="ARBA" id="ARBA00022679"/>
    </source>
</evidence>
<dbReference type="InterPro" id="IPR001245">
    <property type="entry name" value="Ser-Thr/Tyr_kinase_cat_dom"/>
</dbReference>
<keyword evidence="11 17" id="KW-0472">Membrane</keyword>
<keyword evidence="7 15" id="KW-0547">Nucleotide-binding</keyword>
<comment type="catalytic activity">
    <reaction evidence="14">
        <text>L-seryl-[protein] + ATP = O-phospho-L-seryl-[protein] + ADP + H(+)</text>
        <dbReference type="Rhea" id="RHEA:17989"/>
        <dbReference type="Rhea" id="RHEA-COMP:9863"/>
        <dbReference type="Rhea" id="RHEA-COMP:11604"/>
        <dbReference type="ChEBI" id="CHEBI:15378"/>
        <dbReference type="ChEBI" id="CHEBI:29999"/>
        <dbReference type="ChEBI" id="CHEBI:30616"/>
        <dbReference type="ChEBI" id="CHEBI:83421"/>
        <dbReference type="ChEBI" id="CHEBI:456216"/>
        <dbReference type="EC" id="2.7.11.1"/>
    </reaction>
</comment>
<evidence type="ECO:0000313" key="20">
    <source>
        <dbReference type="Proteomes" id="UP000626092"/>
    </source>
</evidence>
<evidence type="ECO:0000256" key="16">
    <source>
        <dbReference type="SAM" id="MobiDB-lite"/>
    </source>
</evidence>
<dbReference type="PANTHER" id="PTHR46008:SF20">
    <property type="entry name" value="PROTEIN KINASE DOMAIN-CONTAINING PROTEIN"/>
    <property type="match status" value="1"/>
</dbReference>
<dbReference type="InterPro" id="IPR025287">
    <property type="entry name" value="WAK_GUB"/>
</dbReference>
<feature type="binding site" evidence="15">
    <location>
        <position position="762"/>
    </location>
    <ligand>
        <name>ATP</name>
        <dbReference type="ChEBI" id="CHEBI:30616"/>
    </ligand>
</feature>
<reference evidence="19" key="1">
    <citation type="submission" date="2019-11" db="EMBL/GenBank/DDBJ databases">
        <authorList>
            <person name="Liu Y."/>
            <person name="Hou J."/>
            <person name="Li T.-Q."/>
            <person name="Guan C.-H."/>
            <person name="Wu X."/>
            <person name="Wu H.-Z."/>
            <person name="Ling F."/>
            <person name="Zhang R."/>
            <person name="Shi X.-G."/>
            <person name="Ren J.-P."/>
            <person name="Chen E.-F."/>
            <person name="Sun J.-M."/>
        </authorList>
    </citation>
    <scope>NUCLEOTIDE SEQUENCE</scope>
    <source>
        <strain evidence="19">Adult_tree_wgs_1</strain>
        <tissue evidence="19">Leaves</tissue>
    </source>
</reference>